<dbReference type="EMBL" id="ARXR01000005">
    <property type="protein sequence ID" value="MBF5052313.1"/>
    <property type="molecule type" value="Genomic_DNA"/>
</dbReference>
<keyword evidence="2" id="KW-1185">Reference proteome</keyword>
<dbReference type="Proteomes" id="UP000644441">
    <property type="component" value="Unassembled WGS sequence"/>
</dbReference>
<sequence>MTANKQEKANRLLEALIAHLSESLDPDRLDDWLEQELDALLAQADTVRLNEAVTAEQIGVTVRKYAVQMELGGGIPELVGEMVDRLYNHGIQGERRVGELVDESTVAALVDKVLEIPLSRRGVGWLSSNPVLLALLAGGAHLGLKTWLHQGIPESLRGLVGRRLPPRWRASLEMRLQEWLLERTEALLSDPWLYSDDNLGELRELVLVAWQDFAERPVTELRELLSSEDIQELFVIGYDFWREFRHSDYFATMLDTGINAFFEKYGDTTLRDLIDEVGIARDDLLDDARRFAPPVLRLLRERGLLDAWLRRHLAPFFEKPETLAILDQ</sequence>
<evidence type="ECO:0000313" key="1">
    <source>
        <dbReference type="EMBL" id="MBF5052313.1"/>
    </source>
</evidence>
<proteinExistence type="predicted"/>
<name>A0ABS0AE20_9GAMM</name>
<dbReference type="RefSeq" id="WP_194855314.1">
    <property type="nucleotide sequence ID" value="NZ_ARXR01000005.1"/>
</dbReference>
<evidence type="ECO:0000313" key="2">
    <source>
        <dbReference type="Proteomes" id="UP000644441"/>
    </source>
</evidence>
<comment type="caution">
    <text evidence="1">The sequence shown here is derived from an EMBL/GenBank/DDBJ whole genome shotgun (WGS) entry which is preliminary data.</text>
</comment>
<gene>
    <name evidence="1" type="ORF">ISO4_00915</name>
</gene>
<organism evidence="1 2">
    <name type="scientific">Alloalcanivorax venustensis ISO4</name>
    <dbReference type="NCBI Taxonomy" id="1177184"/>
    <lineage>
        <taxon>Bacteria</taxon>
        <taxon>Pseudomonadati</taxon>
        <taxon>Pseudomonadota</taxon>
        <taxon>Gammaproteobacteria</taxon>
        <taxon>Oceanospirillales</taxon>
        <taxon>Alcanivoracaceae</taxon>
        <taxon>Alloalcanivorax</taxon>
    </lineage>
</organism>
<reference evidence="1 2" key="1">
    <citation type="submission" date="2012-09" db="EMBL/GenBank/DDBJ databases">
        <title>Genome Sequence of alkane-degrading Bacterium Alcanivorax venustensis ISO4.</title>
        <authorList>
            <person name="Lai Q."/>
            <person name="Shao Z."/>
        </authorList>
    </citation>
    <scope>NUCLEOTIDE SEQUENCE [LARGE SCALE GENOMIC DNA]</scope>
    <source>
        <strain evidence="1 2">ISO4</strain>
    </source>
</reference>
<accession>A0ABS0AE20</accession>
<protein>
    <submittedName>
        <fullName evidence="1">Uncharacterized protein</fullName>
    </submittedName>
</protein>